<keyword evidence="7" id="KW-1185">Reference proteome</keyword>
<dbReference type="KEGG" id="ptkz:JDV02_009692"/>
<feature type="transmembrane region" description="Helical" evidence="5">
    <location>
        <begin position="300"/>
        <end position="319"/>
    </location>
</feature>
<evidence type="ECO:0000256" key="2">
    <source>
        <dbReference type="ARBA" id="ARBA00022692"/>
    </source>
</evidence>
<accession>A0A9Q8VEH2</accession>
<gene>
    <name evidence="6" type="ORF">JDV02_009692</name>
</gene>
<evidence type="ECO:0000256" key="5">
    <source>
        <dbReference type="SAM" id="Phobius"/>
    </source>
</evidence>
<evidence type="ECO:0000256" key="4">
    <source>
        <dbReference type="ARBA" id="ARBA00023136"/>
    </source>
</evidence>
<evidence type="ECO:0008006" key="8">
    <source>
        <dbReference type="Google" id="ProtNLM"/>
    </source>
</evidence>
<name>A0A9Q8VEH2_9HYPO</name>
<reference evidence="6" key="1">
    <citation type="submission" date="2021-11" db="EMBL/GenBank/DDBJ databases">
        <title>Purpureocillium_takamizusanense_genome.</title>
        <authorList>
            <person name="Nguyen N.-H."/>
        </authorList>
    </citation>
    <scope>NUCLEOTIDE SEQUENCE</scope>
    <source>
        <strain evidence="6">PT3</strain>
    </source>
</reference>
<feature type="transmembrane region" description="Helical" evidence="5">
    <location>
        <begin position="402"/>
        <end position="428"/>
    </location>
</feature>
<feature type="transmembrane region" description="Helical" evidence="5">
    <location>
        <begin position="471"/>
        <end position="493"/>
    </location>
</feature>
<keyword evidence="3 5" id="KW-1133">Transmembrane helix</keyword>
<feature type="transmembrane region" description="Helical" evidence="5">
    <location>
        <begin position="117"/>
        <end position="134"/>
    </location>
</feature>
<sequence>MALNIDYDAVPGTEQLIDANNKAEAFVHVGDSDIVLIPQPTECGGDPLVNISQLLHGIRCFAHQLQNWPRWRKYYQLFLVALYACAFSFGENTLGAAWTTVSKDTGVTLTNMNGGSALNYLLLGFVNIWWMPAANLLGRRLVYLASTALCLATGFWLAAVHGTTQWMLNMIVNGIGTSAYQAIVQLAVFDMFFLGSIIGLITGGSMSDTVGWRWSQRICGLVFTFVLLIFFFSFEETLFPRFLFFQGSPVAASVPAGIETPHQQDQVNRSRERVSEHQTIATVGINQFPRRSYRQSLKPWAGFIYAFGATAGIVSFNTISEILTEAPYSFNTTSTGLVFFAALVGNIVGWAMAVTGDHVVIALSQRNGGVKEPEMRLYMLAPCFLLAATGYMMYGWGAQREAHWVTIAIGIGAMISHQVGACTIATAYAMDCFPGISGELVVVLAMCSSAVNSAISYSVQPFIEAAGYGWTFFFFGLCVLASALMAIPLIAYGKRWRIAKAPRYYRFLEEVGGYTDWGLVRVGLMEEALFMSRHSFCVHIDAFLVQPDTPVET</sequence>
<comment type="subcellular location">
    <subcellularLocation>
        <location evidence="1">Membrane</location>
        <topology evidence="1">Multi-pass membrane protein</topology>
    </subcellularLocation>
</comment>
<protein>
    <recommendedName>
        <fullName evidence="8">MFS general substrate transporter</fullName>
    </recommendedName>
</protein>
<evidence type="ECO:0000256" key="3">
    <source>
        <dbReference type="ARBA" id="ARBA00022989"/>
    </source>
</evidence>
<dbReference type="Proteomes" id="UP000829364">
    <property type="component" value="Chromosome 10"/>
</dbReference>
<dbReference type="OrthoDB" id="5215911at2759"/>
<dbReference type="Pfam" id="PF07690">
    <property type="entry name" value="MFS_1"/>
    <property type="match status" value="1"/>
</dbReference>
<feature type="transmembrane region" description="Helical" evidence="5">
    <location>
        <begin position="74"/>
        <end position="97"/>
    </location>
</feature>
<keyword evidence="2 5" id="KW-0812">Transmembrane</keyword>
<evidence type="ECO:0000256" key="1">
    <source>
        <dbReference type="ARBA" id="ARBA00004141"/>
    </source>
</evidence>
<dbReference type="PANTHER" id="PTHR23502:SF178">
    <property type="entry name" value="TRANSPORTER, PUTATIVE (AFU_ORTHOLOGUE AFUA_2G02040)-RELATED"/>
    <property type="match status" value="1"/>
</dbReference>
<feature type="transmembrane region" description="Helical" evidence="5">
    <location>
        <begin position="179"/>
        <end position="202"/>
    </location>
</feature>
<feature type="transmembrane region" description="Helical" evidence="5">
    <location>
        <begin position="375"/>
        <end position="396"/>
    </location>
</feature>
<dbReference type="PANTHER" id="PTHR23502">
    <property type="entry name" value="MAJOR FACILITATOR SUPERFAMILY"/>
    <property type="match status" value="1"/>
</dbReference>
<proteinExistence type="predicted"/>
<dbReference type="SUPFAM" id="SSF103473">
    <property type="entry name" value="MFS general substrate transporter"/>
    <property type="match status" value="1"/>
</dbReference>
<evidence type="ECO:0000313" key="7">
    <source>
        <dbReference type="Proteomes" id="UP000829364"/>
    </source>
</evidence>
<feature type="transmembrane region" description="Helical" evidence="5">
    <location>
        <begin position="214"/>
        <end position="232"/>
    </location>
</feature>
<dbReference type="GO" id="GO:0022857">
    <property type="term" value="F:transmembrane transporter activity"/>
    <property type="evidence" value="ECO:0007669"/>
    <property type="project" value="InterPro"/>
</dbReference>
<dbReference type="AlphaFoldDB" id="A0A9Q8VEH2"/>
<keyword evidence="4 5" id="KW-0472">Membrane</keyword>
<organism evidence="6 7">
    <name type="scientific">Purpureocillium takamizusanense</name>
    <dbReference type="NCBI Taxonomy" id="2060973"/>
    <lineage>
        <taxon>Eukaryota</taxon>
        <taxon>Fungi</taxon>
        <taxon>Dikarya</taxon>
        <taxon>Ascomycota</taxon>
        <taxon>Pezizomycotina</taxon>
        <taxon>Sordariomycetes</taxon>
        <taxon>Hypocreomycetidae</taxon>
        <taxon>Hypocreales</taxon>
        <taxon>Ophiocordycipitaceae</taxon>
        <taxon>Purpureocillium</taxon>
    </lineage>
</organism>
<feature type="transmembrane region" description="Helical" evidence="5">
    <location>
        <begin position="141"/>
        <end position="159"/>
    </location>
</feature>
<dbReference type="RefSeq" id="XP_047847381.1">
    <property type="nucleotide sequence ID" value="XM_047991369.1"/>
</dbReference>
<dbReference type="InterPro" id="IPR036259">
    <property type="entry name" value="MFS_trans_sf"/>
</dbReference>
<feature type="transmembrane region" description="Helical" evidence="5">
    <location>
        <begin position="339"/>
        <end position="363"/>
    </location>
</feature>
<dbReference type="GO" id="GO:0005886">
    <property type="term" value="C:plasma membrane"/>
    <property type="evidence" value="ECO:0007669"/>
    <property type="project" value="TreeGrafter"/>
</dbReference>
<dbReference type="EMBL" id="CP086363">
    <property type="protein sequence ID" value="UNI23900.1"/>
    <property type="molecule type" value="Genomic_DNA"/>
</dbReference>
<dbReference type="GeneID" id="72071637"/>
<dbReference type="InterPro" id="IPR011701">
    <property type="entry name" value="MFS"/>
</dbReference>
<evidence type="ECO:0000313" key="6">
    <source>
        <dbReference type="EMBL" id="UNI23900.1"/>
    </source>
</evidence>
<dbReference type="Gene3D" id="1.20.1250.20">
    <property type="entry name" value="MFS general substrate transporter like domains"/>
    <property type="match status" value="1"/>
</dbReference>